<evidence type="ECO:0000313" key="2">
    <source>
        <dbReference type="Proteomes" id="UP000593765"/>
    </source>
</evidence>
<gene>
    <name evidence="1" type="ORF">IPV69_26515</name>
</gene>
<evidence type="ECO:0000313" key="1">
    <source>
        <dbReference type="EMBL" id="QOV89699.1"/>
    </source>
</evidence>
<protein>
    <submittedName>
        <fullName evidence="1">Uncharacterized protein</fullName>
    </submittedName>
</protein>
<dbReference type="Proteomes" id="UP000593765">
    <property type="component" value="Chromosome"/>
</dbReference>
<accession>A0A7M2WWD3</accession>
<dbReference type="AlphaFoldDB" id="A0A7M2WWD3"/>
<dbReference type="KEGG" id="hbs:IPV69_26515"/>
<reference evidence="1 2" key="1">
    <citation type="submission" date="2020-10" db="EMBL/GenBank/DDBJ databases">
        <title>Wide distribution of Phycisphaera-like planctomycetes from WD2101 soil group in peatlands and genome analysis of the first cultivated representative.</title>
        <authorList>
            <person name="Dedysh S.N."/>
            <person name="Beletsky A.V."/>
            <person name="Ivanova A."/>
            <person name="Kulichevskaya I.S."/>
            <person name="Suzina N.E."/>
            <person name="Philippov D.A."/>
            <person name="Rakitin A.L."/>
            <person name="Mardanov A.V."/>
            <person name="Ravin N.V."/>
        </authorList>
    </citation>
    <scope>NUCLEOTIDE SEQUENCE [LARGE SCALE GENOMIC DNA]</scope>
    <source>
        <strain evidence="1 2">M1803</strain>
    </source>
</reference>
<organism evidence="1 2">
    <name type="scientific">Humisphaera borealis</name>
    <dbReference type="NCBI Taxonomy" id="2807512"/>
    <lineage>
        <taxon>Bacteria</taxon>
        <taxon>Pseudomonadati</taxon>
        <taxon>Planctomycetota</taxon>
        <taxon>Phycisphaerae</taxon>
        <taxon>Tepidisphaerales</taxon>
        <taxon>Tepidisphaeraceae</taxon>
        <taxon>Humisphaera</taxon>
    </lineage>
</organism>
<proteinExistence type="predicted"/>
<dbReference type="EMBL" id="CP063458">
    <property type="protein sequence ID" value="QOV89699.1"/>
    <property type="molecule type" value="Genomic_DNA"/>
</dbReference>
<sequence length="173" mass="19217">MRSYAYVGPPDIRLRSLGKPAGREIRSAADVLTWARDTGQDIRRGFPVAATYVIDEESRLLIADRHSEHVACAAGRNVLAAGEVFFVVESPSSVHIDEISNQSTGYCPRSDCWEAVALALDRIGLSHPRDFTTICTFRKCGSCGERNIVKDGWFYCDVCGEALPEKWNFTDLE</sequence>
<keyword evidence="2" id="KW-1185">Reference proteome</keyword>
<name>A0A7M2WWD3_9BACT</name>